<keyword evidence="3" id="KW-0687">Ribonucleoprotein</keyword>
<reference evidence="6 7" key="1">
    <citation type="submission" date="2016-10" db="EMBL/GenBank/DDBJ databases">
        <title>Draft genome sequence of Coniochaeta ligniaria NRRL30616, a lignocellulolytic fungus for bioabatement of inhibitors in plant biomass hydrolysates.</title>
        <authorList>
            <consortium name="DOE Joint Genome Institute"/>
            <person name="Jimenez D.J."/>
            <person name="Hector R.E."/>
            <person name="Riley R."/>
            <person name="Sun H."/>
            <person name="Grigoriev I.V."/>
            <person name="Van Elsas J.D."/>
            <person name="Nichols N.N."/>
        </authorList>
    </citation>
    <scope>NUCLEOTIDE SEQUENCE [LARGE SCALE GENOMIC DNA]</scope>
    <source>
        <strain evidence="6 7">NRRL 30616</strain>
    </source>
</reference>
<dbReference type="GO" id="GO:0003735">
    <property type="term" value="F:structural constituent of ribosome"/>
    <property type="evidence" value="ECO:0007669"/>
    <property type="project" value="InterPro"/>
</dbReference>
<dbReference type="EMBL" id="KV875098">
    <property type="protein sequence ID" value="OIW29021.1"/>
    <property type="molecule type" value="Genomic_DNA"/>
</dbReference>
<protein>
    <recommendedName>
        <fullName evidence="4">Small ribosomal subunit protein bS18m</fullName>
    </recommendedName>
</protein>
<dbReference type="GO" id="GO:0032543">
    <property type="term" value="P:mitochondrial translation"/>
    <property type="evidence" value="ECO:0007669"/>
    <property type="project" value="TreeGrafter"/>
</dbReference>
<accession>A0A1J7INS7</accession>
<keyword evidence="7" id="KW-1185">Reference proteome</keyword>
<dbReference type="STRING" id="1408157.A0A1J7INS7"/>
<dbReference type="Pfam" id="PF01084">
    <property type="entry name" value="Ribosomal_S18"/>
    <property type="match status" value="1"/>
</dbReference>
<keyword evidence="2 6" id="KW-0689">Ribosomal protein</keyword>
<dbReference type="Gene3D" id="4.10.640.10">
    <property type="entry name" value="Ribosomal protein S18"/>
    <property type="match status" value="1"/>
</dbReference>
<dbReference type="InterPro" id="IPR001648">
    <property type="entry name" value="Ribosomal_bS18"/>
</dbReference>
<feature type="compositionally biased region" description="Polar residues" evidence="5">
    <location>
        <begin position="40"/>
        <end position="61"/>
    </location>
</feature>
<dbReference type="SUPFAM" id="SSF46911">
    <property type="entry name" value="Ribosomal protein S18"/>
    <property type="match status" value="1"/>
</dbReference>
<evidence type="ECO:0000313" key="7">
    <source>
        <dbReference type="Proteomes" id="UP000182658"/>
    </source>
</evidence>
<evidence type="ECO:0000256" key="3">
    <source>
        <dbReference type="ARBA" id="ARBA00023274"/>
    </source>
</evidence>
<evidence type="ECO:0000256" key="2">
    <source>
        <dbReference type="ARBA" id="ARBA00022980"/>
    </source>
</evidence>
<dbReference type="PANTHER" id="PTHR13479:SF40">
    <property type="entry name" value="SMALL RIBOSOMAL SUBUNIT PROTEIN BS18M"/>
    <property type="match status" value="1"/>
</dbReference>
<dbReference type="FunCoup" id="A0A1J7INS7">
    <property type="interactions" value="142"/>
</dbReference>
<comment type="similarity">
    <text evidence="1">Belongs to the bacterial ribosomal protein bS18 family.</text>
</comment>
<evidence type="ECO:0000313" key="6">
    <source>
        <dbReference type="EMBL" id="OIW29021.1"/>
    </source>
</evidence>
<dbReference type="OrthoDB" id="21463at2759"/>
<proteinExistence type="inferred from homology"/>
<dbReference type="PANTHER" id="PTHR13479">
    <property type="entry name" value="30S RIBOSOMAL PROTEIN S18"/>
    <property type="match status" value="1"/>
</dbReference>
<feature type="region of interest" description="Disordered" evidence="5">
    <location>
        <begin position="38"/>
        <end position="105"/>
    </location>
</feature>
<dbReference type="InParanoid" id="A0A1J7INS7"/>
<evidence type="ECO:0000256" key="5">
    <source>
        <dbReference type="SAM" id="MobiDB-lite"/>
    </source>
</evidence>
<dbReference type="Proteomes" id="UP000182658">
    <property type="component" value="Unassembled WGS sequence"/>
</dbReference>
<dbReference type="GO" id="GO:0070181">
    <property type="term" value="F:small ribosomal subunit rRNA binding"/>
    <property type="evidence" value="ECO:0007669"/>
    <property type="project" value="TreeGrafter"/>
</dbReference>
<feature type="compositionally biased region" description="Polar residues" evidence="5">
    <location>
        <begin position="95"/>
        <end position="105"/>
    </location>
</feature>
<organism evidence="6 7">
    <name type="scientific">Coniochaeta ligniaria NRRL 30616</name>
    <dbReference type="NCBI Taxonomy" id="1408157"/>
    <lineage>
        <taxon>Eukaryota</taxon>
        <taxon>Fungi</taxon>
        <taxon>Dikarya</taxon>
        <taxon>Ascomycota</taxon>
        <taxon>Pezizomycotina</taxon>
        <taxon>Sordariomycetes</taxon>
        <taxon>Sordariomycetidae</taxon>
        <taxon>Coniochaetales</taxon>
        <taxon>Coniochaetaceae</taxon>
        <taxon>Coniochaeta</taxon>
    </lineage>
</organism>
<dbReference type="AlphaFoldDB" id="A0A1J7INS7"/>
<dbReference type="InterPro" id="IPR036870">
    <property type="entry name" value="Ribosomal_bS18_sf"/>
</dbReference>
<sequence length="217" mass="24175">MPPRIPSALAGLRQCLFRVSQTQSAEISSTSRAAALKSFGTPSNNQSTLLNLDNPSRSPSGSHDALSSIIRNSSGRRAASAEQKKEKTLEGLRARTTSDNYSRQMPRNWKAGDVYAPHDLSPAEMRKWRSRNAPKRDVMDVLGVNPLDLYKNFSVISDFITPFGRIKHSNETGLRPVNQRKMAKTIRRAIGLGIHPSVYRHPMLLLRESQNQKGRLG</sequence>
<dbReference type="GO" id="GO:0005763">
    <property type="term" value="C:mitochondrial small ribosomal subunit"/>
    <property type="evidence" value="ECO:0007669"/>
    <property type="project" value="TreeGrafter"/>
</dbReference>
<evidence type="ECO:0000256" key="4">
    <source>
        <dbReference type="ARBA" id="ARBA00035264"/>
    </source>
</evidence>
<dbReference type="FunFam" id="4.10.640.10:FF:000013">
    <property type="entry name" value="37S ribosomal protein S18"/>
    <property type="match status" value="1"/>
</dbReference>
<feature type="compositionally biased region" description="Basic and acidic residues" evidence="5">
    <location>
        <begin position="82"/>
        <end position="93"/>
    </location>
</feature>
<evidence type="ECO:0000256" key="1">
    <source>
        <dbReference type="ARBA" id="ARBA00005589"/>
    </source>
</evidence>
<name>A0A1J7INS7_9PEZI</name>
<gene>
    <name evidence="6" type="ORF">CONLIGDRAFT_406076</name>
</gene>